<accession>A0ABU1RYN8</accession>
<evidence type="ECO:0008006" key="3">
    <source>
        <dbReference type="Google" id="ProtNLM"/>
    </source>
</evidence>
<name>A0ABU1RYN8_9FLAO</name>
<dbReference type="RefSeq" id="WP_310003708.1">
    <property type="nucleotide sequence ID" value="NZ_JAVDTX010000001.1"/>
</dbReference>
<comment type="caution">
    <text evidence="1">The sequence shown here is derived from an EMBL/GenBank/DDBJ whole genome shotgun (WGS) entry which is preliminary data.</text>
</comment>
<evidence type="ECO:0000313" key="1">
    <source>
        <dbReference type="EMBL" id="MDR6843878.1"/>
    </source>
</evidence>
<dbReference type="PROSITE" id="PS51257">
    <property type="entry name" value="PROKAR_LIPOPROTEIN"/>
    <property type="match status" value="1"/>
</dbReference>
<dbReference type="EMBL" id="JAVDTX010000001">
    <property type="protein sequence ID" value="MDR6843878.1"/>
    <property type="molecule type" value="Genomic_DNA"/>
</dbReference>
<reference evidence="1 2" key="1">
    <citation type="submission" date="2023-07" db="EMBL/GenBank/DDBJ databases">
        <title>Sorghum-associated microbial communities from plants grown in Nebraska, USA.</title>
        <authorList>
            <person name="Schachtman D."/>
        </authorList>
    </citation>
    <scope>NUCLEOTIDE SEQUENCE [LARGE SCALE GENOMIC DNA]</scope>
    <source>
        <strain evidence="1 2">BE124</strain>
    </source>
</reference>
<protein>
    <recommendedName>
        <fullName evidence="3">LVIVD repeat-containing protein</fullName>
    </recommendedName>
</protein>
<evidence type="ECO:0000313" key="2">
    <source>
        <dbReference type="Proteomes" id="UP001261871"/>
    </source>
</evidence>
<dbReference type="Gene3D" id="2.130.10.10">
    <property type="entry name" value="YVTN repeat-like/Quinoprotein amine dehydrogenase"/>
    <property type="match status" value="1"/>
</dbReference>
<dbReference type="InterPro" id="IPR015943">
    <property type="entry name" value="WD40/YVTN_repeat-like_dom_sf"/>
</dbReference>
<proteinExistence type="predicted"/>
<gene>
    <name evidence="1" type="ORF">J2W95_000558</name>
</gene>
<keyword evidence="2" id="KW-1185">Reference proteome</keyword>
<dbReference type="Proteomes" id="UP001261871">
    <property type="component" value="Unassembled WGS sequence"/>
</dbReference>
<dbReference type="Pfam" id="PF08309">
    <property type="entry name" value="LVIVD"/>
    <property type="match status" value="3"/>
</dbReference>
<dbReference type="SUPFAM" id="SSF50978">
    <property type="entry name" value="WD40 repeat-like"/>
    <property type="match status" value="1"/>
</dbReference>
<organism evidence="1 2">
    <name type="scientific">Flavobacterium granuli</name>
    <dbReference type="NCBI Taxonomy" id="280093"/>
    <lineage>
        <taxon>Bacteria</taxon>
        <taxon>Pseudomonadati</taxon>
        <taxon>Bacteroidota</taxon>
        <taxon>Flavobacteriia</taxon>
        <taxon>Flavobacteriales</taxon>
        <taxon>Flavobacteriaceae</taxon>
        <taxon>Flavobacterium</taxon>
    </lineage>
</organism>
<sequence>MKKSIFGLLACSFLVFQSCQNDGDNVNEDQNEKVILNTNSQNLSSRMNNDNLGVIGLVTGKITGKANETSSDFPMALLAEFNPPTYNGLTLKATHVDVKDNYVYVSYNTQGETYLGGIDVIDISQPNNPQLIVQAILPNVDISTVVYDNGNLFLAGAMDVDKDAKLSSPAFVGKMPLQAGKLTDTYNTVFLESNVGTGVAVADSKYYGISGSNGVVAKIDKATNTIETTIHIADLRALRRIDNKIVVLSGTDGVKVFNADNLSPLLSFSTSKDVADAKRTIDFQGNNLLVSEGYQGLKVYNLNSGSLLQSLSLPTNLADVDAGDVVTNAVSVNGDFVYVANGAAGVSVYKNVNSSLSFLGSIQLGGSANYVKSVGDYIFVASGNGGLKIIKKISSGPQSLACDGFIAYPGSAYLNVNSGETFNYKGDQSLYNVNVNQNLNWCGVLAAAQGVTVNSNGVFSIKGGLFIGTTRNSSTLIVNGTLIIEGDLMVYGNVILNSGAKIKFLGTGGHMIITGTVTKNSGVEITGNFIDDRNEGKLK</sequence>
<dbReference type="InterPro" id="IPR036322">
    <property type="entry name" value="WD40_repeat_dom_sf"/>
</dbReference>
<dbReference type="InterPro" id="IPR013211">
    <property type="entry name" value="LVIVD"/>
</dbReference>